<dbReference type="Pfam" id="PF00179">
    <property type="entry name" value="UQ_con"/>
    <property type="match status" value="1"/>
</dbReference>
<keyword evidence="3 9" id="KW-0547">Nucleotide-binding</keyword>
<dbReference type="FunFam" id="3.10.110.10:FF:000033">
    <property type="entry name" value="NEDD8-conjugating enzyme UBE2F"/>
    <property type="match status" value="1"/>
</dbReference>
<name>A0A151XCN7_9HYME</name>
<proteinExistence type="inferred from homology"/>
<dbReference type="EC" id="2.3.2.34" evidence="7"/>
<dbReference type="SUPFAM" id="SSF54495">
    <property type="entry name" value="UBC-like"/>
    <property type="match status" value="1"/>
</dbReference>
<dbReference type="AlphaFoldDB" id="A0A151XCN7"/>
<dbReference type="EMBL" id="KQ982298">
    <property type="protein sequence ID" value="KYQ58156.1"/>
    <property type="molecule type" value="Genomic_DNA"/>
</dbReference>
<keyword evidence="5 9" id="KW-0067">ATP-binding</keyword>
<dbReference type="InterPro" id="IPR016135">
    <property type="entry name" value="UBQ-conjugating_enzyme/RWD"/>
</dbReference>
<dbReference type="PROSITE" id="PS50127">
    <property type="entry name" value="UBC_2"/>
    <property type="match status" value="1"/>
</dbReference>
<dbReference type="InterPro" id="IPR023313">
    <property type="entry name" value="UBQ-conjugating_AS"/>
</dbReference>
<evidence type="ECO:0000313" key="11">
    <source>
        <dbReference type="EMBL" id="KYQ58156.1"/>
    </source>
</evidence>
<dbReference type="InterPro" id="IPR000608">
    <property type="entry name" value="UBC"/>
</dbReference>
<feature type="domain" description="UBC core" evidence="10">
    <location>
        <begin position="26"/>
        <end position="181"/>
    </location>
</feature>
<evidence type="ECO:0000256" key="1">
    <source>
        <dbReference type="ARBA" id="ARBA00005032"/>
    </source>
</evidence>
<evidence type="ECO:0000259" key="10">
    <source>
        <dbReference type="PROSITE" id="PS50127"/>
    </source>
</evidence>
<evidence type="ECO:0000256" key="3">
    <source>
        <dbReference type="ARBA" id="ARBA00022741"/>
    </source>
</evidence>
<evidence type="ECO:0000256" key="6">
    <source>
        <dbReference type="ARBA" id="ARBA00043698"/>
    </source>
</evidence>
<evidence type="ECO:0000313" key="12">
    <source>
        <dbReference type="Proteomes" id="UP000075809"/>
    </source>
</evidence>
<protein>
    <recommendedName>
        <fullName evidence="7">E2 NEDD8-conjugating enzyme</fullName>
        <ecNumber evidence="7">2.3.2.34</ecNumber>
    </recommendedName>
</protein>
<comment type="similarity">
    <text evidence="9">Belongs to the ubiquitin-conjugating enzyme family.</text>
</comment>
<evidence type="ECO:0000256" key="7">
    <source>
        <dbReference type="ARBA" id="ARBA00044047"/>
    </source>
</evidence>
<sequence length="272" mass="30397">MITLRGKLKKDNDIANSKNYNRRVSIRDKLLIKEVQEMEQTLPVTCKVTFKDPHCLHEFILLIMPDEGYWIGGHFYFQIYISEDYNMVPPVVKCLTKLWHPNISEDGDVCLSILRQSSIDGMGWAPTRKLKDVVWGLNSLFTMFTENLLKSMTYTANIYHVTSGTGSAVKTALNSPLASKATSTSLRGSVNLGFRSSSTVPTVRPSSSRVALLRSISYNSPEVVILIRSPDRRALPSLSHFTSGLGKPVAFTSNFVFCVSKIIRSVRSVLTT</sequence>
<dbReference type="Proteomes" id="UP000075809">
    <property type="component" value="Unassembled WGS sequence"/>
</dbReference>
<keyword evidence="12" id="KW-1185">Reference proteome</keyword>
<evidence type="ECO:0000256" key="9">
    <source>
        <dbReference type="RuleBase" id="RU362109"/>
    </source>
</evidence>
<dbReference type="CDD" id="cd23794">
    <property type="entry name" value="UBCc_UBE2F_UBE2M"/>
    <property type="match status" value="1"/>
</dbReference>
<accession>A0A151XCN7</accession>
<keyword evidence="2" id="KW-0808">Transferase</keyword>
<dbReference type="InterPro" id="IPR050113">
    <property type="entry name" value="Ub_conjugating_enzyme"/>
</dbReference>
<dbReference type="SMART" id="SM00212">
    <property type="entry name" value="UBCc"/>
    <property type="match status" value="1"/>
</dbReference>
<dbReference type="GO" id="GO:0045116">
    <property type="term" value="P:protein neddylation"/>
    <property type="evidence" value="ECO:0007669"/>
    <property type="project" value="UniProtKB-ARBA"/>
</dbReference>
<organism evidence="11 12">
    <name type="scientific">Mycetomoellerius zeteki</name>
    <dbReference type="NCBI Taxonomy" id="64791"/>
    <lineage>
        <taxon>Eukaryota</taxon>
        <taxon>Metazoa</taxon>
        <taxon>Ecdysozoa</taxon>
        <taxon>Arthropoda</taxon>
        <taxon>Hexapoda</taxon>
        <taxon>Insecta</taxon>
        <taxon>Pterygota</taxon>
        <taxon>Neoptera</taxon>
        <taxon>Endopterygota</taxon>
        <taxon>Hymenoptera</taxon>
        <taxon>Apocrita</taxon>
        <taxon>Aculeata</taxon>
        <taxon>Formicoidea</taxon>
        <taxon>Formicidae</taxon>
        <taxon>Myrmicinae</taxon>
        <taxon>Mycetomoellerius</taxon>
    </lineage>
</organism>
<gene>
    <name evidence="11" type="ORF">ALC60_02888</name>
</gene>
<comment type="catalytic activity">
    <reaction evidence="6">
        <text>[E1 NEDD8-activating enzyme]-S-[NEDD8 protein]-yl-L-cysteine + [E2 NEDD8-conjugating enzyme]-L-cysteine = [E1 NEDD8-activating enzyme]-L-cysteine + [E2 NEDD8-conjugating enzyme]-S-[NEDD8-protein]-yl-L-cysteine.</text>
        <dbReference type="EC" id="2.3.2.34"/>
    </reaction>
</comment>
<evidence type="ECO:0000256" key="4">
    <source>
        <dbReference type="ARBA" id="ARBA00022786"/>
    </source>
</evidence>
<comment type="pathway">
    <text evidence="1">Protein modification; protein neddylation.</text>
</comment>
<dbReference type="GO" id="GO:0005524">
    <property type="term" value="F:ATP binding"/>
    <property type="evidence" value="ECO:0007669"/>
    <property type="project" value="UniProtKB-UniRule"/>
</dbReference>
<evidence type="ECO:0000256" key="5">
    <source>
        <dbReference type="ARBA" id="ARBA00022840"/>
    </source>
</evidence>
<evidence type="ECO:0000256" key="8">
    <source>
        <dbReference type="PROSITE-ProRule" id="PRU10133"/>
    </source>
</evidence>
<dbReference type="PROSITE" id="PS00183">
    <property type="entry name" value="UBC_1"/>
    <property type="match status" value="1"/>
</dbReference>
<keyword evidence="4 9" id="KW-0833">Ubl conjugation pathway</keyword>
<dbReference type="Gene3D" id="3.10.110.10">
    <property type="entry name" value="Ubiquitin Conjugating Enzyme"/>
    <property type="match status" value="1"/>
</dbReference>
<dbReference type="GO" id="GO:0061654">
    <property type="term" value="F:NEDD8 conjugating enzyme activity"/>
    <property type="evidence" value="ECO:0007669"/>
    <property type="project" value="UniProtKB-EC"/>
</dbReference>
<dbReference type="PANTHER" id="PTHR24067">
    <property type="entry name" value="UBIQUITIN-CONJUGATING ENZYME E2"/>
    <property type="match status" value="1"/>
</dbReference>
<dbReference type="STRING" id="64791.A0A151XCN7"/>
<feature type="active site" description="Glycyl thioester intermediate" evidence="8">
    <location>
        <position position="110"/>
    </location>
</feature>
<evidence type="ECO:0000256" key="2">
    <source>
        <dbReference type="ARBA" id="ARBA00022679"/>
    </source>
</evidence>
<reference evidence="11 12" key="1">
    <citation type="submission" date="2015-09" db="EMBL/GenBank/DDBJ databases">
        <title>Trachymyrmex zeteki WGS genome.</title>
        <authorList>
            <person name="Nygaard S."/>
            <person name="Hu H."/>
            <person name="Boomsma J."/>
            <person name="Zhang G."/>
        </authorList>
    </citation>
    <scope>NUCLEOTIDE SEQUENCE [LARGE SCALE GENOMIC DNA]</scope>
    <source>
        <strain evidence="11">Tzet28-1</strain>
        <tissue evidence="11">Whole body</tissue>
    </source>
</reference>